<accession>A0A927MU76</accession>
<feature type="domain" description="HTH IS21-type" evidence="1">
    <location>
        <begin position="265"/>
        <end position="328"/>
    </location>
</feature>
<comment type="caution">
    <text evidence="2">The sequence shown here is derived from an EMBL/GenBank/DDBJ whole genome shotgun (WGS) entry which is preliminary data.</text>
</comment>
<evidence type="ECO:0000313" key="4">
    <source>
        <dbReference type="Proteomes" id="UP000638648"/>
    </source>
</evidence>
<dbReference type="Pfam" id="PF01610">
    <property type="entry name" value="DDE_Tnp_ISL3"/>
    <property type="match status" value="2"/>
</dbReference>
<dbReference type="NCBIfam" id="NF033550">
    <property type="entry name" value="transpos_ISL3"/>
    <property type="match status" value="1"/>
</dbReference>
<dbReference type="EMBL" id="JADBEM010000001">
    <property type="protein sequence ID" value="MBE1606431.1"/>
    <property type="molecule type" value="Genomic_DNA"/>
</dbReference>
<dbReference type="PANTHER" id="PTHR33498">
    <property type="entry name" value="TRANSPOSASE FOR INSERTION SEQUENCE ELEMENT IS1557"/>
    <property type="match status" value="1"/>
</dbReference>
<proteinExistence type="predicted"/>
<evidence type="ECO:0000313" key="3">
    <source>
        <dbReference type="EMBL" id="MBE1608153.1"/>
    </source>
</evidence>
<dbReference type="InterPro" id="IPR047951">
    <property type="entry name" value="Transpos_ISL3"/>
</dbReference>
<dbReference type="PROSITE" id="PS50531">
    <property type="entry name" value="HTH_IS21"/>
    <property type="match status" value="1"/>
</dbReference>
<evidence type="ECO:0000313" key="2">
    <source>
        <dbReference type="EMBL" id="MBE1606431.1"/>
    </source>
</evidence>
<organism evidence="2 4">
    <name type="scientific">Actinopolymorpha pittospori</name>
    <dbReference type="NCBI Taxonomy" id="648752"/>
    <lineage>
        <taxon>Bacteria</taxon>
        <taxon>Bacillati</taxon>
        <taxon>Actinomycetota</taxon>
        <taxon>Actinomycetes</taxon>
        <taxon>Propionibacteriales</taxon>
        <taxon>Actinopolymorphaceae</taxon>
        <taxon>Actinopolymorpha</taxon>
    </lineage>
</organism>
<dbReference type="InterPro" id="IPR017894">
    <property type="entry name" value="HTH_IS21_transposase_type"/>
</dbReference>
<evidence type="ECO:0000259" key="1">
    <source>
        <dbReference type="PROSITE" id="PS50531"/>
    </source>
</evidence>
<gene>
    <name evidence="2" type="ORF">HEB94_003279</name>
    <name evidence="3" type="ORF">HEB94_005001</name>
</gene>
<reference evidence="2" key="1">
    <citation type="submission" date="2020-10" db="EMBL/GenBank/DDBJ databases">
        <title>Sequencing the genomes of 1000 actinobacteria strains.</title>
        <authorList>
            <person name="Klenk H.-P."/>
        </authorList>
    </citation>
    <scope>NUCLEOTIDE SEQUENCE</scope>
    <source>
        <strain evidence="2">DSM 45354</strain>
    </source>
</reference>
<dbReference type="PANTHER" id="PTHR33498:SF1">
    <property type="entry name" value="TRANSPOSASE FOR INSERTION SEQUENCE ELEMENT IS1557"/>
    <property type="match status" value="1"/>
</dbReference>
<protein>
    <submittedName>
        <fullName evidence="2">Transposase</fullName>
    </submittedName>
</protein>
<dbReference type="EMBL" id="JADBEM010000001">
    <property type="protein sequence ID" value="MBE1608153.1"/>
    <property type="molecule type" value="Genomic_DNA"/>
</dbReference>
<dbReference type="AlphaFoldDB" id="A0A927MU76"/>
<dbReference type="InterPro" id="IPR002560">
    <property type="entry name" value="Transposase_DDE"/>
</dbReference>
<keyword evidence="4" id="KW-1185">Reference proteome</keyword>
<name>A0A927MU76_9ACTN</name>
<dbReference type="Proteomes" id="UP000638648">
    <property type="component" value="Unassembled WGS sequence"/>
</dbReference>
<sequence length="505" mass="56179">MRVHSSYSRRLADTAVAGWPVVIKLQVRRFFCGVDACPVKTFAEQIPGLTTRYARRTPLLRKLLEAVAIALAGRAGARLATRLGVVVGRSTLLRLIRAIPDPQIGDVAVLGVDDFALRRGHVYGTVLVDMDSHRPVDLLPDREADAFADWLRAHPGAKVICRDRAGAYAEGGRTGAPEAIQVADRWHLWHNLAKHVDKTVAAHRGCLTPLPAVDSDSQAEEDVRQPAPVLVMAVEQPLDHTPDRAFDATLDVCGRERRLVTRTRERYAAVCDLLAKGESLAGIGRTLGLDRKTVQRFARATSLDELLVKATARASKLDPFKPYLHQRWNQGCTDIPTLHAELQAQGWSGSVQAVRRYFRPFRHLAVAPPTTPAIPKPREITRWILTHPDHLDTDAHTKLDEARSHCPELKMTATHVSTFAEMMAHLNGDKDRLEAWMSSVDADDLPHLHSFTTGLRRDVQAVINGLTTRFNSGPVEGIVNKIKYLKRQMFGRANFDLLRKRVLLA</sequence>